<comment type="caution">
    <text evidence="2">The sequence shown here is derived from an EMBL/GenBank/DDBJ whole genome shotgun (WGS) entry which is preliminary data.</text>
</comment>
<dbReference type="Proteomes" id="UP000265520">
    <property type="component" value="Unassembled WGS sequence"/>
</dbReference>
<keyword evidence="3" id="KW-1185">Reference proteome</keyword>
<reference evidence="2 3" key="1">
    <citation type="journal article" date="2018" name="Front. Plant Sci.">
        <title>Red Clover (Trifolium pratense) and Zigzag Clover (T. medium) - A Picture of Genomic Similarities and Differences.</title>
        <authorList>
            <person name="Dluhosova J."/>
            <person name="Istvanek J."/>
            <person name="Nedelnik J."/>
            <person name="Repkova J."/>
        </authorList>
    </citation>
    <scope>NUCLEOTIDE SEQUENCE [LARGE SCALE GENOMIC DNA]</scope>
    <source>
        <strain evidence="3">cv. 10/8</strain>
        <tissue evidence="2">Leaf</tissue>
    </source>
</reference>
<sequence length="67" mass="7169">MKGSGNSIVSDKKIDLVDQDHQKVEAVGMKGRAKDGVKLSQGDAKTTDAETIVKNKAAGSEFGFKRF</sequence>
<evidence type="ECO:0000313" key="3">
    <source>
        <dbReference type="Proteomes" id="UP000265520"/>
    </source>
</evidence>
<name>A0A392TY87_9FABA</name>
<feature type="non-terminal residue" evidence="2">
    <location>
        <position position="67"/>
    </location>
</feature>
<proteinExistence type="predicted"/>
<dbReference type="AlphaFoldDB" id="A0A392TY87"/>
<protein>
    <submittedName>
        <fullName evidence="2">Uncharacterized protein</fullName>
    </submittedName>
</protein>
<dbReference type="EMBL" id="LXQA010689358">
    <property type="protein sequence ID" value="MCI66133.1"/>
    <property type="molecule type" value="Genomic_DNA"/>
</dbReference>
<feature type="region of interest" description="Disordered" evidence="1">
    <location>
        <begin position="26"/>
        <end position="45"/>
    </location>
</feature>
<evidence type="ECO:0000313" key="2">
    <source>
        <dbReference type="EMBL" id="MCI66133.1"/>
    </source>
</evidence>
<organism evidence="2 3">
    <name type="scientific">Trifolium medium</name>
    <dbReference type="NCBI Taxonomy" id="97028"/>
    <lineage>
        <taxon>Eukaryota</taxon>
        <taxon>Viridiplantae</taxon>
        <taxon>Streptophyta</taxon>
        <taxon>Embryophyta</taxon>
        <taxon>Tracheophyta</taxon>
        <taxon>Spermatophyta</taxon>
        <taxon>Magnoliopsida</taxon>
        <taxon>eudicotyledons</taxon>
        <taxon>Gunneridae</taxon>
        <taxon>Pentapetalae</taxon>
        <taxon>rosids</taxon>
        <taxon>fabids</taxon>
        <taxon>Fabales</taxon>
        <taxon>Fabaceae</taxon>
        <taxon>Papilionoideae</taxon>
        <taxon>50 kb inversion clade</taxon>
        <taxon>NPAAA clade</taxon>
        <taxon>Hologalegina</taxon>
        <taxon>IRL clade</taxon>
        <taxon>Trifolieae</taxon>
        <taxon>Trifolium</taxon>
    </lineage>
</organism>
<accession>A0A392TY87</accession>
<evidence type="ECO:0000256" key="1">
    <source>
        <dbReference type="SAM" id="MobiDB-lite"/>
    </source>
</evidence>